<accession>A0A0D2E936</accession>
<evidence type="ECO:0000313" key="3">
    <source>
        <dbReference type="Proteomes" id="UP000054342"/>
    </source>
</evidence>
<proteinExistence type="predicted"/>
<organism evidence="2 3">
    <name type="scientific">Exophiala xenobiotica</name>
    <dbReference type="NCBI Taxonomy" id="348802"/>
    <lineage>
        <taxon>Eukaryota</taxon>
        <taxon>Fungi</taxon>
        <taxon>Dikarya</taxon>
        <taxon>Ascomycota</taxon>
        <taxon>Pezizomycotina</taxon>
        <taxon>Eurotiomycetes</taxon>
        <taxon>Chaetothyriomycetidae</taxon>
        <taxon>Chaetothyriales</taxon>
        <taxon>Herpotrichiellaceae</taxon>
        <taxon>Exophiala</taxon>
    </lineage>
</organism>
<feature type="domain" description="DUF7924" evidence="1">
    <location>
        <begin position="4"/>
        <end position="161"/>
    </location>
</feature>
<protein>
    <recommendedName>
        <fullName evidence="1">DUF7924 domain-containing protein</fullName>
    </recommendedName>
</protein>
<evidence type="ECO:0000313" key="2">
    <source>
        <dbReference type="EMBL" id="KIW51180.1"/>
    </source>
</evidence>
<dbReference type="STRING" id="348802.A0A0D2E936"/>
<reference evidence="2 3" key="1">
    <citation type="submission" date="2015-01" db="EMBL/GenBank/DDBJ databases">
        <title>The Genome Sequence of Exophiala xenobiotica CBS118157.</title>
        <authorList>
            <consortium name="The Broad Institute Genomics Platform"/>
            <person name="Cuomo C."/>
            <person name="de Hoog S."/>
            <person name="Gorbushina A."/>
            <person name="Stielow B."/>
            <person name="Teixiera M."/>
            <person name="Abouelleil A."/>
            <person name="Chapman S.B."/>
            <person name="Priest M."/>
            <person name="Young S.K."/>
            <person name="Wortman J."/>
            <person name="Nusbaum C."/>
            <person name="Birren B."/>
        </authorList>
    </citation>
    <scope>NUCLEOTIDE SEQUENCE [LARGE SCALE GENOMIC DNA]</scope>
    <source>
        <strain evidence="2 3">CBS 118157</strain>
    </source>
</reference>
<dbReference type="EMBL" id="KN847322">
    <property type="protein sequence ID" value="KIW51181.1"/>
    <property type="molecule type" value="Genomic_DNA"/>
</dbReference>
<keyword evidence="3" id="KW-1185">Reference proteome</keyword>
<name>A0A0D2E936_9EURO</name>
<dbReference type="EMBL" id="KN847322">
    <property type="protein sequence ID" value="KIW51180.1"/>
    <property type="molecule type" value="Genomic_DNA"/>
</dbReference>
<sequence>MRNSLVVRGAKHLRFLIESVNDGWNDAIPITKPRPQPDYFVGFQTPGIYGGPTEETSAVCRRTYSHLLHGDMVHVLPLLLGRSEVRVRPPSMVADRQNAHNMTLAVRGVVTLFRPGKREKELHREILAFSVSHDNRSVRIYGHYPVFEGKRSTFYRHSIHEEEPVSNNTHILFRHLSHCQLKLSPSSIRVNLFSRRPYGHAHNESLSRWLTQLAPRSPCHYPFV</sequence>
<dbReference type="HOGENOM" id="CLU_1235030_0_0_1"/>
<dbReference type="AlphaFoldDB" id="A0A0D2E936"/>
<dbReference type="GeneID" id="25331832"/>
<dbReference type="Proteomes" id="UP000054342">
    <property type="component" value="Unassembled WGS sequence"/>
</dbReference>
<dbReference type="RefSeq" id="XP_013311764.1">
    <property type="nucleotide sequence ID" value="XM_013456310.1"/>
</dbReference>
<gene>
    <name evidence="2" type="ORF">PV05_09924</name>
</gene>
<dbReference type="PANTHER" id="PTHR42470">
    <property type="entry name" value="VAST DOMAIN-CONTAINING PROTEIN"/>
    <property type="match status" value="1"/>
</dbReference>
<dbReference type="RefSeq" id="XP_013311765.1">
    <property type="nucleotide sequence ID" value="XM_013456311.1"/>
</dbReference>
<dbReference type="InterPro" id="IPR057684">
    <property type="entry name" value="DUF7924"/>
</dbReference>
<dbReference type="OrthoDB" id="5400850at2759"/>
<dbReference type="Pfam" id="PF25545">
    <property type="entry name" value="DUF7924"/>
    <property type="match status" value="1"/>
</dbReference>
<evidence type="ECO:0000259" key="1">
    <source>
        <dbReference type="Pfam" id="PF25545"/>
    </source>
</evidence>
<dbReference type="PANTHER" id="PTHR42470:SF2">
    <property type="match status" value="1"/>
</dbReference>